<sequence>MKDGYASLHHHPTMTRPVARWTRDAQLHATMIHPKRLEILSCCFKYLISEVSCYTSFTTVLLLTTALDSFVVTSKIELTIMANPSVTLFIPATATCSGYEFILDKYRLILENLSFAEQRERCYYWTERTLTRTDLNLEDVFWTRIKTVADVRNYHWDRHIDIHNLFKCYLPRVNVFVDSKRESFALLCLIFELRPEYEKFPERRDYIKDVAKKCTERFLCQLQERKNLERYARNALRGMIGISSVMVGSWMFSVSPLTMCLILWVGKKILY</sequence>
<dbReference type="AlphaFoldDB" id="A0A4Y2DNV6"/>
<keyword evidence="1" id="KW-0472">Membrane</keyword>
<comment type="caution">
    <text evidence="2">The sequence shown here is derived from an EMBL/GenBank/DDBJ whole genome shotgun (WGS) entry which is preliminary data.</text>
</comment>
<evidence type="ECO:0000313" key="3">
    <source>
        <dbReference type="Proteomes" id="UP000499080"/>
    </source>
</evidence>
<keyword evidence="1" id="KW-0812">Transmembrane</keyword>
<feature type="transmembrane region" description="Helical" evidence="1">
    <location>
        <begin position="240"/>
        <end position="265"/>
    </location>
</feature>
<protein>
    <submittedName>
        <fullName evidence="2">Uncharacterized protein</fullName>
    </submittedName>
</protein>
<keyword evidence="3" id="KW-1185">Reference proteome</keyword>
<evidence type="ECO:0000256" key="1">
    <source>
        <dbReference type="SAM" id="Phobius"/>
    </source>
</evidence>
<dbReference type="EMBL" id="BGPR01089987">
    <property type="protein sequence ID" value="GBM17508.1"/>
    <property type="molecule type" value="Genomic_DNA"/>
</dbReference>
<keyword evidence="1" id="KW-1133">Transmembrane helix</keyword>
<gene>
    <name evidence="2" type="ORF">AVEN_267837_1</name>
</gene>
<reference evidence="2 3" key="1">
    <citation type="journal article" date="2019" name="Sci. Rep.">
        <title>Orb-weaving spider Araneus ventricosus genome elucidates the spidroin gene catalogue.</title>
        <authorList>
            <person name="Kono N."/>
            <person name="Nakamura H."/>
            <person name="Ohtoshi R."/>
            <person name="Moran D.A.P."/>
            <person name="Shinohara A."/>
            <person name="Yoshida Y."/>
            <person name="Fujiwara M."/>
            <person name="Mori M."/>
            <person name="Tomita M."/>
            <person name="Arakawa K."/>
        </authorList>
    </citation>
    <scope>NUCLEOTIDE SEQUENCE [LARGE SCALE GENOMIC DNA]</scope>
</reference>
<name>A0A4Y2DNV6_ARAVE</name>
<accession>A0A4Y2DNV6</accession>
<proteinExistence type="predicted"/>
<evidence type="ECO:0000313" key="2">
    <source>
        <dbReference type="EMBL" id="GBM17508.1"/>
    </source>
</evidence>
<dbReference type="Proteomes" id="UP000499080">
    <property type="component" value="Unassembled WGS sequence"/>
</dbReference>
<organism evidence="2 3">
    <name type="scientific">Araneus ventricosus</name>
    <name type="common">Orbweaver spider</name>
    <name type="synonym">Epeira ventricosa</name>
    <dbReference type="NCBI Taxonomy" id="182803"/>
    <lineage>
        <taxon>Eukaryota</taxon>
        <taxon>Metazoa</taxon>
        <taxon>Ecdysozoa</taxon>
        <taxon>Arthropoda</taxon>
        <taxon>Chelicerata</taxon>
        <taxon>Arachnida</taxon>
        <taxon>Araneae</taxon>
        <taxon>Araneomorphae</taxon>
        <taxon>Entelegynae</taxon>
        <taxon>Araneoidea</taxon>
        <taxon>Araneidae</taxon>
        <taxon>Araneus</taxon>
    </lineage>
</organism>